<organism evidence="1 2">
    <name type="scientific">Tritrichomonas musculus</name>
    <dbReference type="NCBI Taxonomy" id="1915356"/>
    <lineage>
        <taxon>Eukaryota</taxon>
        <taxon>Metamonada</taxon>
        <taxon>Parabasalia</taxon>
        <taxon>Tritrichomonadida</taxon>
        <taxon>Tritrichomonadidae</taxon>
        <taxon>Tritrichomonas</taxon>
    </lineage>
</organism>
<sequence length="156" mass="18456">MTVATFPDMQKHEVILEYKDIYNSITSFKLRYNDQTNMMIIYFQKKGFFKDGEVIGSALIHTKDIDENKDGHLKIEIHEINPTSETKDNNNHYHNKGKNTRKTIGSLKMNFIIRETFETEECDILSIYDKNNENSFFNKNHKKCNSRVNESQYVFN</sequence>
<dbReference type="EMBL" id="JAPFFF010000016">
    <property type="protein sequence ID" value="KAK8865397.1"/>
    <property type="molecule type" value="Genomic_DNA"/>
</dbReference>
<comment type="caution">
    <text evidence="1">The sequence shown here is derived from an EMBL/GenBank/DDBJ whole genome shotgun (WGS) entry which is preliminary data.</text>
</comment>
<evidence type="ECO:0000313" key="2">
    <source>
        <dbReference type="Proteomes" id="UP001470230"/>
    </source>
</evidence>
<proteinExistence type="predicted"/>
<evidence type="ECO:0000313" key="1">
    <source>
        <dbReference type="EMBL" id="KAK8865397.1"/>
    </source>
</evidence>
<dbReference type="Proteomes" id="UP001470230">
    <property type="component" value="Unassembled WGS sequence"/>
</dbReference>
<accession>A0ABR2INF8</accession>
<reference evidence="1 2" key="1">
    <citation type="submission" date="2024-04" db="EMBL/GenBank/DDBJ databases">
        <title>Tritrichomonas musculus Genome.</title>
        <authorList>
            <person name="Alves-Ferreira E."/>
            <person name="Grigg M."/>
            <person name="Lorenzi H."/>
            <person name="Galac M."/>
        </authorList>
    </citation>
    <scope>NUCLEOTIDE SEQUENCE [LARGE SCALE GENOMIC DNA]</scope>
    <source>
        <strain evidence="1 2">EAF2021</strain>
    </source>
</reference>
<protein>
    <submittedName>
        <fullName evidence="1">Uncharacterized protein</fullName>
    </submittedName>
</protein>
<keyword evidence="2" id="KW-1185">Reference proteome</keyword>
<gene>
    <name evidence="1" type="ORF">M9Y10_010942</name>
</gene>
<name>A0ABR2INF8_9EUKA</name>